<dbReference type="Proteomes" id="UP000649604">
    <property type="component" value="Unassembled WGS sequence"/>
</dbReference>
<evidence type="ECO:0000259" key="1">
    <source>
        <dbReference type="PROSITE" id="PS51186"/>
    </source>
</evidence>
<accession>A0A9D5K094</accession>
<dbReference type="InterPro" id="IPR000182">
    <property type="entry name" value="GNAT_dom"/>
</dbReference>
<evidence type="ECO:0000313" key="3">
    <source>
        <dbReference type="Proteomes" id="UP000649604"/>
    </source>
</evidence>
<comment type="caution">
    <text evidence="2">The sequence shown here is derived from an EMBL/GenBank/DDBJ whole genome shotgun (WGS) entry which is preliminary data.</text>
</comment>
<dbReference type="PROSITE" id="PS51186">
    <property type="entry name" value="GNAT"/>
    <property type="match status" value="1"/>
</dbReference>
<name>A0A9D5K094_9BACT</name>
<dbReference type="CDD" id="cd04301">
    <property type="entry name" value="NAT_SF"/>
    <property type="match status" value="1"/>
</dbReference>
<feature type="domain" description="N-acetyltransferase" evidence="1">
    <location>
        <begin position="1"/>
        <end position="146"/>
    </location>
</feature>
<dbReference type="EMBL" id="WJJP01000675">
    <property type="protein sequence ID" value="MBD3327026.1"/>
    <property type="molecule type" value="Genomic_DNA"/>
</dbReference>
<dbReference type="SUPFAM" id="SSF55729">
    <property type="entry name" value="Acyl-CoA N-acyltransferases (Nat)"/>
    <property type="match status" value="1"/>
</dbReference>
<protein>
    <submittedName>
        <fullName evidence="2">GNAT family N-acetyltransferase</fullName>
    </submittedName>
</protein>
<dbReference type="Gene3D" id="3.40.630.30">
    <property type="match status" value="1"/>
</dbReference>
<gene>
    <name evidence="2" type="ORF">GF339_20740</name>
</gene>
<proteinExistence type="predicted"/>
<organism evidence="2 3">
    <name type="scientific">candidate division KSB3 bacterium</name>
    <dbReference type="NCBI Taxonomy" id="2044937"/>
    <lineage>
        <taxon>Bacteria</taxon>
        <taxon>candidate division KSB3</taxon>
    </lineage>
</organism>
<evidence type="ECO:0000313" key="2">
    <source>
        <dbReference type="EMBL" id="MBD3327026.1"/>
    </source>
</evidence>
<dbReference type="AlphaFoldDB" id="A0A9D5K094"/>
<reference evidence="2" key="1">
    <citation type="submission" date="2019-11" db="EMBL/GenBank/DDBJ databases">
        <title>Microbial mats filling the niche in hypersaline microbial mats.</title>
        <authorList>
            <person name="Wong H.L."/>
            <person name="Macleod F.I."/>
            <person name="White R.A. III"/>
            <person name="Burns B.P."/>
        </authorList>
    </citation>
    <scope>NUCLEOTIDE SEQUENCE</scope>
    <source>
        <strain evidence="2">Rbin_158</strain>
    </source>
</reference>
<dbReference type="InterPro" id="IPR016181">
    <property type="entry name" value="Acyl_CoA_acyltransferase"/>
</dbReference>
<dbReference type="GO" id="GO:0016747">
    <property type="term" value="F:acyltransferase activity, transferring groups other than amino-acyl groups"/>
    <property type="evidence" value="ECO:0007669"/>
    <property type="project" value="InterPro"/>
</dbReference>
<dbReference type="Pfam" id="PF13508">
    <property type="entry name" value="Acetyltransf_7"/>
    <property type="match status" value="1"/>
</dbReference>
<sequence length="147" mass="16339">MHVRAILESSGFFSEAEVVVAEELVQERLAKGLASGYEFLFAERAGNVFGYACFGPIACTLASYDLYWIAVHETARGDGIGTTLLRNTEALIAAQGGTRLYIETASRPQYEPTRQFYRRRGYQPEAILQDFYAPGDDKVIFVKAIQA</sequence>